<feature type="non-terminal residue" evidence="8">
    <location>
        <position position="1"/>
    </location>
</feature>
<dbReference type="PANTHER" id="PTHR43369:SF2">
    <property type="entry name" value="PHOSPHORIBOSYLGLYCINAMIDE FORMYLTRANSFERASE"/>
    <property type="match status" value="1"/>
</dbReference>
<evidence type="ECO:0000259" key="6">
    <source>
        <dbReference type="Pfam" id="PF00551"/>
    </source>
</evidence>
<evidence type="ECO:0000256" key="1">
    <source>
        <dbReference type="ARBA" id="ARBA00005054"/>
    </source>
</evidence>
<evidence type="ECO:0000313" key="7">
    <source>
        <dbReference type="Proteomes" id="UP000504612"/>
    </source>
</evidence>
<feature type="transmembrane region" description="Helical" evidence="5">
    <location>
        <begin position="89"/>
        <end position="112"/>
    </location>
</feature>
<keyword evidence="5" id="KW-1133">Transmembrane helix</keyword>
<gene>
    <name evidence="8" type="primary">LOC113428679</name>
</gene>
<evidence type="ECO:0000313" key="8">
    <source>
        <dbReference type="RefSeq" id="XP_026547011.1"/>
    </source>
</evidence>
<organism evidence="7 8">
    <name type="scientific">Notechis scutatus</name>
    <name type="common">mainland tiger snake</name>
    <dbReference type="NCBI Taxonomy" id="8663"/>
    <lineage>
        <taxon>Eukaryota</taxon>
        <taxon>Metazoa</taxon>
        <taxon>Chordata</taxon>
        <taxon>Craniata</taxon>
        <taxon>Vertebrata</taxon>
        <taxon>Euteleostomi</taxon>
        <taxon>Lepidosauria</taxon>
        <taxon>Squamata</taxon>
        <taxon>Bifurcata</taxon>
        <taxon>Unidentata</taxon>
        <taxon>Episquamata</taxon>
        <taxon>Toxicofera</taxon>
        <taxon>Serpentes</taxon>
        <taxon>Colubroidea</taxon>
        <taxon>Elapidae</taxon>
        <taxon>Hydrophiinae</taxon>
        <taxon>Notechis</taxon>
    </lineage>
</organism>
<name>A0A6J1VVH5_9SAUR</name>
<dbReference type="SUPFAM" id="SSF53328">
    <property type="entry name" value="Formyltransferase"/>
    <property type="match status" value="2"/>
</dbReference>
<evidence type="ECO:0000256" key="4">
    <source>
        <dbReference type="ARBA" id="ARBA00022755"/>
    </source>
</evidence>
<dbReference type="EC" id="2.1.2.2" evidence="2"/>
<dbReference type="PANTHER" id="PTHR43369">
    <property type="entry name" value="PHOSPHORIBOSYLGLYCINAMIDE FORMYLTRANSFERASE"/>
    <property type="match status" value="1"/>
</dbReference>
<dbReference type="KEGG" id="nss:113428679"/>
<evidence type="ECO:0000256" key="2">
    <source>
        <dbReference type="ARBA" id="ARBA00012254"/>
    </source>
</evidence>
<accession>A0A6J1VVH5</accession>
<dbReference type="GO" id="GO:0005829">
    <property type="term" value="C:cytosol"/>
    <property type="evidence" value="ECO:0007669"/>
    <property type="project" value="TreeGrafter"/>
</dbReference>
<feature type="domain" description="Formyl transferase N-terminal" evidence="6">
    <location>
        <begin position="4"/>
        <end position="97"/>
    </location>
</feature>
<keyword evidence="7" id="KW-1185">Reference proteome</keyword>
<dbReference type="GeneID" id="113428679"/>
<evidence type="ECO:0000256" key="3">
    <source>
        <dbReference type="ARBA" id="ARBA00022679"/>
    </source>
</evidence>
<dbReference type="RefSeq" id="XP_026547011.1">
    <property type="nucleotide sequence ID" value="XM_026691226.1"/>
</dbReference>
<dbReference type="InterPro" id="IPR002376">
    <property type="entry name" value="Formyl_transf_N"/>
</dbReference>
<dbReference type="GO" id="GO:0004644">
    <property type="term" value="F:phosphoribosylglycinamide formyltransferase activity"/>
    <property type="evidence" value="ECO:0007669"/>
    <property type="project" value="UniProtKB-EC"/>
</dbReference>
<dbReference type="Pfam" id="PF00551">
    <property type="entry name" value="Formyl_trans_N"/>
    <property type="match status" value="1"/>
</dbReference>
<proteinExistence type="predicted"/>
<keyword evidence="4" id="KW-0658">Purine biosynthesis</keyword>
<comment type="pathway">
    <text evidence="1">Purine metabolism; IMP biosynthesis via de novo pathway; N(2)-formyl-N(1)-(5-phospho-D-ribosyl)glycinamide from N(1)-(5-phospho-D-ribosyl)glycinamide (10-formyl THF route): step 1/1.</text>
</comment>
<keyword evidence="3" id="KW-0808">Transferase</keyword>
<dbReference type="InterPro" id="IPR036477">
    <property type="entry name" value="Formyl_transf_N_sf"/>
</dbReference>
<dbReference type="AlphaFoldDB" id="A0A6J1VVH5"/>
<dbReference type="Proteomes" id="UP000504612">
    <property type="component" value="Unplaced"/>
</dbReference>
<protein>
    <recommendedName>
        <fullName evidence="2">phosphoribosylglycinamide formyltransferase 1</fullName>
        <ecNumber evidence="2">2.1.2.2</ecNumber>
    </recommendedName>
</protein>
<keyword evidence="5" id="KW-0812">Transmembrane</keyword>
<keyword evidence="5" id="KW-0472">Membrane</keyword>
<dbReference type="Gene3D" id="3.40.50.170">
    <property type="entry name" value="Formyl transferase, N-terminal domain"/>
    <property type="match status" value="1"/>
</dbReference>
<sequence>ELKNLMESIINQVIDHKLYGSRSEYEGTIDSVLEEFSIELICLSGFIRILSSNFLRKWYGKMLGTYPSVSPLSKRRNIYNQTHPSTDKIVGCIVHFVLFSYLSFTLILVGNFPDKGCFPFSFFQEETSPEAIIVQEPVCVKAEDTQETLYAKIKEAENHVFPMALQLVASGMVQLREEGKIYWKRERQELICQKERQDC</sequence>
<evidence type="ECO:0000256" key="5">
    <source>
        <dbReference type="SAM" id="Phobius"/>
    </source>
</evidence>
<reference evidence="8" key="1">
    <citation type="submission" date="2025-08" db="UniProtKB">
        <authorList>
            <consortium name="RefSeq"/>
        </authorList>
    </citation>
    <scope>IDENTIFICATION</scope>
</reference>
<dbReference type="GO" id="GO:0006189">
    <property type="term" value="P:'de novo' IMP biosynthetic process"/>
    <property type="evidence" value="ECO:0007669"/>
    <property type="project" value="TreeGrafter"/>
</dbReference>